<protein>
    <submittedName>
        <fullName evidence="5">Helix-turn-helix domain-containing protein</fullName>
    </submittedName>
</protein>
<dbReference type="PANTHER" id="PTHR46796:SF6">
    <property type="entry name" value="ARAC SUBFAMILY"/>
    <property type="match status" value="1"/>
</dbReference>
<dbReference type="Pfam" id="PF14525">
    <property type="entry name" value="AraC_binding_2"/>
    <property type="match status" value="1"/>
</dbReference>
<dbReference type="PANTHER" id="PTHR46796">
    <property type="entry name" value="HTH-TYPE TRANSCRIPTIONAL ACTIVATOR RHAS-RELATED"/>
    <property type="match status" value="1"/>
</dbReference>
<dbReference type="InterPro" id="IPR020449">
    <property type="entry name" value="Tscrpt_reg_AraC-type_HTH"/>
</dbReference>
<dbReference type="InterPro" id="IPR018060">
    <property type="entry name" value="HTH_AraC"/>
</dbReference>
<comment type="caution">
    <text evidence="5">The sequence shown here is derived from an EMBL/GenBank/DDBJ whole genome shotgun (WGS) entry which is preliminary data.</text>
</comment>
<evidence type="ECO:0000313" key="5">
    <source>
        <dbReference type="EMBL" id="MFB9836050.1"/>
    </source>
</evidence>
<name>A0ABV5YLX5_9ACTN</name>
<proteinExistence type="predicted"/>
<dbReference type="SMART" id="SM00342">
    <property type="entry name" value="HTH_ARAC"/>
    <property type="match status" value="1"/>
</dbReference>
<dbReference type="Pfam" id="PF12833">
    <property type="entry name" value="HTH_18"/>
    <property type="match status" value="1"/>
</dbReference>
<keyword evidence="6" id="KW-1185">Reference proteome</keyword>
<dbReference type="InterPro" id="IPR009057">
    <property type="entry name" value="Homeodomain-like_sf"/>
</dbReference>
<evidence type="ECO:0000313" key="6">
    <source>
        <dbReference type="Proteomes" id="UP001589627"/>
    </source>
</evidence>
<dbReference type="SUPFAM" id="SSF46689">
    <property type="entry name" value="Homeodomain-like"/>
    <property type="match status" value="1"/>
</dbReference>
<feature type="domain" description="HTH araC/xylS-type" evidence="4">
    <location>
        <begin position="217"/>
        <end position="318"/>
    </location>
</feature>
<evidence type="ECO:0000256" key="3">
    <source>
        <dbReference type="ARBA" id="ARBA00023163"/>
    </source>
</evidence>
<dbReference type="Gene3D" id="1.10.10.60">
    <property type="entry name" value="Homeodomain-like"/>
    <property type="match status" value="1"/>
</dbReference>
<dbReference type="EMBL" id="JBHLZP010000246">
    <property type="protein sequence ID" value="MFB9836050.1"/>
    <property type="molecule type" value="Genomic_DNA"/>
</dbReference>
<keyword evidence="3" id="KW-0804">Transcription</keyword>
<accession>A0ABV5YLX5</accession>
<keyword evidence="2" id="KW-0238">DNA-binding</keyword>
<dbReference type="PROSITE" id="PS01124">
    <property type="entry name" value="HTH_ARAC_FAMILY_2"/>
    <property type="match status" value="1"/>
</dbReference>
<evidence type="ECO:0000256" key="2">
    <source>
        <dbReference type="ARBA" id="ARBA00023125"/>
    </source>
</evidence>
<evidence type="ECO:0000259" key="4">
    <source>
        <dbReference type="PROSITE" id="PS01124"/>
    </source>
</evidence>
<organism evidence="5 6">
    <name type="scientific">Actinoallomurus acaciae</name>
    <dbReference type="NCBI Taxonomy" id="502577"/>
    <lineage>
        <taxon>Bacteria</taxon>
        <taxon>Bacillati</taxon>
        <taxon>Actinomycetota</taxon>
        <taxon>Actinomycetes</taxon>
        <taxon>Streptosporangiales</taxon>
        <taxon>Thermomonosporaceae</taxon>
        <taxon>Actinoallomurus</taxon>
    </lineage>
</organism>
<dbReference type="Proteomes" id="UP001589627">
    <property type="component" value="Unassembled WGS sequence"/>
</dbReference>
<dbReference type="InterPro" id="IPR035418">
    <property type="entry name" value="AraC-bd_2"/>
</dbReference>
<gene>
    <name evidence="5" type="ORF">ACFFNX_28105</name>
</gene>
<dbReference type="PRINTS" id="PR00032">
    <property type="entry name" value="HTHARAC"/>
</dbReference>
<dbReference type="InterPro" id="IPR050204">
    <property type="entry name" value="AraC_XylS_family_regulators"/>
</dbReference>
<reference evidence="5 6" key="1">
    <citation type="submission" date="2024-09" db="EMBL/GenBank/DDBJ databases">
        <authorList>
            <person name="Sun Q."/>
            <person name="Mori K."/>
        </authorList>
    </citation>
    <scope>NUCLEOTIDE SEQUENCE [LARGE SCALE GENOMIC DNA]</scope>
    <source>
        <strain evidence="5 6">TBRC 0563</strain>
    </source>
</reference>
<sequence length="323" mass="36008">MIELCSSDVPVADRFDWWCELTARDLAPTRFTIDSVADFRASARQLELGCLTALVPEFSAVRSVVRNRRLIQRSDPERWVLMLVLAGSYWIEQGRSRARAEAGDMVMYDTSQPFESGVCRGVGSTYSVMLHLPRQAVPVPEQALRRLVARPMPSRTGAGDLMARFLEGLAEQVTVLEPAAADRLESAAIGLATAFLAGLADTECRLPPQTRQQALLQQIKKFVLGNLHDRQLSPTLIAAAHHISVRYLHHLFHEDGQSVGELIRRRRLERCHTELVDPQLINRTVADVGARWGFQDAATFNRAFKAAYGIPPGEHRRLSLPGP</sequence>
<evidence type="ECO:0000256" key="1">
    <source>
        <dbReference type="ARBA" id="ARBA00023015"/>
    </source>
</evidence>
<dbReference type="RefSeq" id="WP_378208564.1">
    <property type="nucleotide sequence ID" value="NZ_JBHLZP010000246.1"/>
</dbReference>
<keyword evidence="1" id="KW-0805">Transcription regulation</keyword>